<dbReference type="InterPro" id="IPR009060">
    <property type="entry name" value="UBA-like_sf"/>
</dbReference>
<sequence length="284" mass="33256">MKITLDMIKLLKQKTQVGILNCKRVLEKTNGDIEKSIILLKKEGLLKAKQMNQINNNVDTAEGLTGVSFKENKAILFELNTETDFVSRNEIFLDLYNEIQRHLLLVDYSINNLQDFLNYEIPNKKKNIQDLILEKTSILKEKIILKRIKVIYKKDKESFGFYKHQKGRISSLVLFSKSCLEAREQIPIHIVGMNPIFISKEKIDSNFLAKKRNIFLEQATKENPDKNLEIRNLIAESRLNNFLNEKCLLEQNLYNNPNQKVKEYLKKIDSNVLEFYRFEVGEIV</sequence>
<protein>
    <recommendedName>
        <fullName evidence="2 7">Elongation factor Ts</fullName>
        <shortName evidence="7">EF-Ts</shortName>
    </recommendedName>
</protein>
<evidence type="ECO:0000256" key="6">
    <source>
        <dbReference type="ARBA" id="ARBA00025453"/>
    </source>
</evidence>
<evidence type="ECO:0000259" key="8">
    <source>
        <dbReference type="Pfam" id="PF00889"/>
    </source>
</evidence>
<dbReference type="HAMAP" id="MF_00050">
    <property type="entry name" value="EF_Ts"/>
    <property type="match status" value="1"/>
</dbReference>
<dbReference type="PANTHER" id="PTHR11741:SF0">
    <property type="entry name" value="ELONGATION FACTOR TS, MITOCHONDRIAL"/>
    <property type="match status" value="1"/>
</dbReference>
<dbReference type="Gene3D" id="1.10.286.20">
    <property type="match status" value="1"/>
</dbReference>
<accession>A0ABS5BIV4</accession>
<name>A0ABS5BIV4_9MOLU</name>
<dbReference type="GO" id="GO:0003746">
    <property type="term" value="F:translation elongation factor activity"/>
    <property type="evidence" value="ECO:0007669"/>
    <property type="project" value="UniProtKB-KW"/>
</dbReference>
<evidence type="ECO:0000256" key="5">
    <source>
        <dbReference type="ARBA" id="ARBA00022917"/>
    </source>
</evidence>
<feature type="region of interest" description="Involved in Mg(2+) ion dislocation from EF-Tu" evidence="7">
    <location>
        <begin position="83"/>
        <end position="86"/>
    </location>
</feature>
<dbReference type="InterPro" id="IPR001816">
    <property type="entry name" value="Transl_elong_EFTs/EF1B"/>
</dbReference>
<evidence type="ECO:0000256" key="1">
    <source>
        <dbReference type="ARBA" id="ARBA00005532"/>
    </source>
</evidence>
<dbReference type="InterPro" id="IPR014039">
    <property type="entry name" value="Transl_elong_EFTs/EF1B_dimer"/>
</dbReference>
<keyword evidence="5 7" id="KW-0648">Protein biosynthesis</keyword>
<dbReference type="Gene3D" id="3.30.479.20">
    <property type="entry name" value="Elongation factor Ts, dimerisation domain"/>
    <property type="match status" value="2"/>
</dbReference>
<feature type="domain" description="Translation elongation factor EFTs/EF1B dimerisation" evidence="8">
    <location>
        <begin position="74"/>
        <end position="282"/>
    </location>
</feature>
<gene>
    <name evidence="7 9" type="primary">tsf</name>
    <name evidence="9" type="ORF">FEF22_001725</name>
</gene>
<dbReference type="EMBL" id="VBRA02000009">
    <property type="protein sequence ID" value="MBP3059495.1"/>
    <property type="molecule type" value="Genomic_DNA"/>
</dbReference>
<keyword evidence="3 7" id="KW-0963">Cytoplasm</keyword>
<dbReference type="Gene3D" id="1.10.8.10">
    <property type="entry name" value="DNA helicase RuvA subunit, C-terminal domain"/>
    <property type="match status" value="1"/>
</dbReference>
<evidence type="ECO:0000256" key="7">
    <source>
        <dbReference type="HAMAP-Rule" id="MF_00050"/>
    </source>
</evidence>
<evidence type="ECO:0000256" key="4">
    <source>
        <dbReference type="ARBA" id="ARBA00022768"/>
    </source>
</evidence>
<dbReference type="Pfam" id="PF00889">
    <property type="entry name" value="EF_TS"/>
    <property type="match status" value="1"/>
</dbReference>
<dbReference type="SUPFAM" id="SSF46934">
    <property type="entry name" value="UBA-like"/>
    <property type="match status" value="1"/>
</dbReference>
<evidence type="ECO:0000256" key="2">
    <source>
        <dbReference type="ARBA" id="ARBA00016956"/>
    </source>
</evidence>
<comment type="subcellular location">
    <subcellularLocation>
        <location evidence="7">Cytoplasm</location>
    </subcellularLocation>
</comment>
<keyword evidence="10" id="KW-1185">Reference proteome</keyword>
<dbReference type="SUPFAM" id="SSF54713">
    <property type="entry name" value="Elongation factor Ts (EF-Ts), dimerisation domain"/>
    <property type="match status" value="1"/>
</dbReference>
<comment type="caution">
    <text evidence="9">The sequence shown here is derived from an EMBL/GenBank/DDBJ whole genome shotgun (WGS) entry which is preliminary data.</text>
</comment>
<dbReference type="PANTHER" id="PTHR11741">
    <property type="entry name" value="ELONGATION FACTOR TS"/>
    <property type="match status" value="1"/>
</dbReference>
<comment type="function">
    <text evidence="6 7">Associates with the EF-Tu.GDP complex and induces the exchange of GDP to GTP. It remains bound to the aminoacyl-tRNA.EF-Tu.GTP complex up to the GTP hydrolysis stage on the ribosome.</text>
</comment>
<evidence type="ECO:0000313" key="9">
    <source>
        <dbReference type="EMBL" id="MBP3059495.1"/>
    </source>
</evidence>
<dbReference type="RefSeq" id="WP_138108067.1">
    <property type="nucleotide sequence ID" value="NZ_VBRA02000009.1"/>
</dbReference>
<dbReference type="InterPro" id="IPR036402">
    <property type="entry name" value="EF-Ts_dimer_sf"/>
</dbReference>
<dbReference type="NCBIfam" id="TIGR00116">
    <property type="entry name" value="tsf"/>
    <property type="match status" value="1"/>
</dbReference>
<organism evidence="9 10">
    <name type="scientific">Texas Phoenix palm phytoplasma</name>
    <dbReference type="NCBI Taxonomy" id="176709"/>
    <lineage>
        <taxon>Bacteria</taxon>
        <taxon>Bacillati</taxon>
        <taxon>Mycoplasmatota</taxon>
        <taxon>Mollicutes</taxon>
        <taxon>Acholeplasmatales</taxon>
        <taxon>Acholeplasmataceae</taxon>
        <taxon>Candidatus Phytoplasma</taxon>
        <taxon>16SrIV (Coconut lethal yellows group)</taxon>
    </lineage>
</organism>
<evidence type="ECO:0000313" key="10">
    <source>
        <dbReference type="Proteomes" id="UP001192346"/>
    </source>
</evidence>
<keyword evidence="4 7" id="KW-0251">Elongation factor</keyword>
<dbReference type="Proteomes" id="UP001192346">
    <property type="component" value="Unassembled WGS sequence"/>
</dbReference>
<comment type="similarity">
    <text evidence="1 7">Belongs to the EF-Ts family.</text>
</comment>
<evidence type="ECO:0000256" key="3">
    <source>
        <dbReference type="ARBA" id="ARBA00022490"/>
    </source>
</evidence>
<reference evidence="9" key="1">
    <citation type="submission" date="2019-10" db="EMBL/GenBank/DDBJ databases">
        <title>Whole Genome Sequencing and Characterization of Texas Phoenix Palm Decline Phytoplasma Belongs to Lethal Yellowing (16SrIV) Group.</title>
        <authorList>
            <person name="Bao M."/>
        </authorList>
    </citation>
    <scope>NUCLEOTIDE SEQUENCE [LARGE SCALE GENOMIC DNA]</scope>
    <source>
        <strain evidence="9">ACPD</strain>
    </source>
</reference>
<proteinExistence type="inferred from homology"/>